<gene>
    <name evidence="2" type="ORF">NPIL_540791</name>
</gene>
<evidence type="ECO:0000313" key="2">
    <source>
        <dbReference type="EMBL" id="GFT50542.1"/>
    </source>
</evidence>
<protein>
    <recommendedName>
        <fullName evidence="1">DUF7041 domain-containing protein</fullName>
    </recommendedName>
</protein>
<evidence type="ECO:0000259" key="1">
    <source>
        <dbReference type="Pfam" id="PF23055"/>
    </source>
</evidence>
<proteinExistence type="predicted"/>
<dbReference type="EMBL" id="BMAW01065459">
    <property type="protein sequence ID" value="GFT50542.1"/>
    <property type="molecule type" value="Genomic_DNA"/>
</dbReference>
<dbReference type="OrthoDB" id="5419617at2759"/>
<feature type="domain" description="DUF7041" evidence="1">
    <location>
        <begin position="156"/>
        <end position="201"/>
    </location>
</feature>
<dbReference type="Pfam" id="PF23055">
    <property type="entry name" value="DUF7041"/>
    <property type="match status" value="1"/>
</dbReference>
<keyword evidence="3" id="KW-1185">Reference proteome</keyword>
<dbReference type="Proteomes" id="UP000887013">
    <property type="component" value="Unassembled WGS sequence"/>
</dbReference>
<sequence length="264" mass="30410">MLELQREALYQVELERRVMLRKEGEKRKELKQLAEFEKKNEARLLESQREEILRVKDSACYPLCHHGDKDGDHFKNCPEVLKFLADISFDANERLYSCFYTYSSLYWEDHRMMAEMQQMGLTIAIATSTGNDPGSNSNNIESPSLPQVAAVSVKPPPFWTDTPGLWFAHVEAQFHTAEITVEETNYFTVVGALVQTVLNAVIKKPDNFFVVNDDFLKSLWLNQLPKPSQTILATNSESLDNLVTMANKTHEQCLYTLYAWIWGY</sequence>
<organism evidence="2 3">
    <name type="scientific">Nephila pilipes</name>
    <name type="common">Giant wood spider</name>
    <name type="synonym">Nephila maculata</name>
    <dbReference type="NCBI Taxonomy" id="299642"/>
    <lineage>
        <taxon>Eukaryota</taxon>
        <taxon>Metazoa</taxon>
        <taxon>Ecdysozoa</taxon>
        <taxon>Arthropoda</taxon>
        <taxon>Chelicerata</taxon>
        <taxon>Arachnida</taxon>
        <taxon>Araneae</taxon>
        <taxon>Araneomorphae</taxon>
        <taxon>Entelegynae</taxon>
        <taxon>Araneoidea</taxon>
        <taxon>Nephilidae</taxon>
        <taxon>Nephila</taxon>
    </lineage>
</organism>
<comment type="caution">
    <text evidence="2">The sequence shown here is derived from an EMBL/GenBank/DDBJ whole genome shotgun (WGS) entry which is preliminary data.</text>
</comment>
<dbReference type="PANTHER" id="PTHR33327:SF3">
    <property type="entry name" value="RNA-DIRECTED DNA POLYMERASE"/>
    <property type="match status" value="1"/>
</dbReference>
<reference evidence="2" key="1">
    <citation type="submission" date="2020-08" db="EMBL/GenBank/DDBJ databases">
        <title>Multicomponent nature underlies the extraordinary mechanical properties of spider dragline silk.</title>
        <authorList>
            <person name="Kono N."/>
            <person name="Nakamura H."/>
            <person name="Mori M."/>
            <person name="Yoshida Y."/>
            <person name="Ohtoshi R."/>
            <person name="Malay A.D."/>
            <person name="Moran D.A.P."/>
            <person name="Tomita M."/>
            <person name="Numata K."/>
            <person name="Arakawa K."/>
        </authorList>
    </citation>
    <scope>NUCLEOTIDE SEQUENCE</scope>
</reference>
<evidence type="ECO:0000313" key="3">
    <source>
        <dbReference type="Proteomes" id="UP000887013"/>
    </source>
</evidence>
<accession>A0A8X6P7R1</accession>
<name>A0A8X6P7R1_NEPPI</name>
<dbReference type="PANTHER" id="PTHR33327">
    <property type="entry name" value="ENDONUCLEASE"/>
    <property type="match status" value="1"/>
</dbReference>
<dbReference type="AlphaFoldDB" id="A0A8X6P7R1"/>
<dbReference type="InterPro" id="IPR055469">
    <property type="entry name" value="DUF7041"/>
</dbReference>